<dbReference type="Pfam" id="PF08281">
    <property type="entry name" value="Sigma70_r4_2"/>
    <property type="match status" value="1"/>
</dbReference>
<dbReference type="SUPFAM" id="SSF88659">
    <property type="entry name" value="Sigma3 and sigma4 domains of RNA polymerase sigma factors"/>
    <property type="match status" value="1"/>
</dbReference>
<feature type="domain" description="RNA polymerase sigma factor 70 region 4 type 2" evidence="6">
    <location>
        <begin position="126"/>
        <end position="177"/>
    </location>
</feature>
<name>A0A0F9Q7S4_9ZZZZ</name>
<keyword evidence="2" id="KW-0805">Transcription regulation</keyword>
<dbReference type="NCBIfam" id="TIGR02937">
    <property type="entry name" value="sigma70-ECF"/>
    <property type="match status" value="1"/>
</dbReference>
<dbReference type="Gene3D" id="1.10.1740.10">
    <property type="match status" value="1"/>
</dbReference>
<dbReference type="GO" id="GO:0006352">
    <property type="term" value="P:DNA-templated transcription initiation"/>
    <property type="evidence" value="ECO:0007669"/>
    <property type="project" value="InterPro"/>
</dbReference>
<dbReference type="EMBL" id="LAZR01001822">
    <property type="protein sequence ID" value="KKN38529.1"/>
    <property type="molecule type" value="Genomic_DNA"/>
</dbReference>
<dbReference type="AlphaFoldDB" id="A0A0F9Q7S4"/>
<comment type="caution">
    <text evidence="7">The sequence shown here is derived from an EMBL/GenBank/DDBJ whole genome shotgun (WGS) entry which is preliminary data.</text>
</comment>
<dbReference type="InterPro" id="IPR007627">
    <property type="entry name" value="RNA_pol_sigma70_r2"/>
</dbReference>
<gene>
    <name evidence="7" type="ORF">LCGC14_0752640</name>
</gene>
<proteinExistence type="inferred from homology"/>
<evidence type="ECO:0000256" key="1">
    <source>
        <dbReference type="ARBA" id="ARBA00010641"/>
    </source>
</evidence>
<sequence>MNLFQALTGLFQRSLFALTPPANAVRFVMAQLTSIEILLPELRAYAIAICHSRDEAEDLVQDAVERGLRSGGRPDPIGELRPWMFRVIRNLHYDELRKRRVRREYFAAEKRLSNEAGASDTARDVLIRLAFKKLPPETREVLCLVDIMGLKYAEAAKVMDVPNGTVMSRISRARKALLEIVDGAETAKQEVTRKT</sequence>
<keyword evidence="3" id="KW-0731">Sigma factor</keyword>
<keyword evidence="4" id="KW-0804">Transcription</keyword>
<reference evidence="7" key="1">
    <citation type="journal article" date="2015" name="Nature">
        <title>Complex archaea that bridge the gap between prokaryotes and eukaryotes.</title>
        <authorList>
            <person name="Spang A."/>
            <person name="Saw J.H."/>
            <person name="Jorgensen S.L."/>
            <person name="Zaremba-Niedzwiedzka K."/>
            <person name="Martijn J."/>
            <person name="Lind A.E."/>
            <person name="van Eijk R."/>
            <person name="Schleper C."/>
            <person name="Guy L."/>
            <person name="Ettema T.J."/>
        </authorList>
    </citation>
    <scope>NUCLEOTIDE SEQUENCE</scope>
</reference>
<dbReference type="GO" id="GO:0016987">
    <property type="term" value="F:sigma factor activity"/>
    <property type="evidence" value="ECO:0007669"/>
    <property type="project" value="UniProtKB-KW"/>
</dbReference>
<dbReference type="InterPro" id="IPR013325">
    <property type="entry name" value="RNA_pol_sigma_r2"/>
</dbReference>
<dbReference type="SUPFAM" id="SSF88946">
    <property type="entry name" value="Sigma2 domain of RNA polymerase sigma factors"/>
    <property type="match status" value="1"/>
</dbReference>
<dbReference type="GO" id="GO:0003677">
    <property type="term" value="F:DNA binding"/>
    <property type="evidence" value="ECO:0007669"/>
    <property type="project" value="InterPro"/>
</dbReference>
<dbReference type="PANTHER" id="PTHR43133">
    <property type="entry name" value="RNA POLYMERASE ECF-TYPE SIGMA FACTO"/>
    <property type="match status" value="1"/>
</dbReference>
<evidence type="ECO:0000313" key="7">
    <source>
        <dbReference type="EMBL" id="KKN38529.1"/>
    </source>
</evidence>
<dbReference type="InterPro" id="IPR013324">
    <property type="entry name" value="RNA_pol_sigma_r3/r4-like"/>
</dbReference>
<evidence type="ECO:0008006" key="8">
    <source>
        <dbReference type="Google" id="ProtNLM"/>
    </source>
</evidence>
<dbReference type="InterPro" id="IPR013249">
    <property type="entry name" value="RNA_pol_sigma70_r4_t2"/>
</dbReference>
<accession>A0A0F9Q7S4</accession>
<organism evidence="7">
    <name type="scientific">marine sediment metagenome</name>
    <dbReference type="NCBI Taxonomy" id="412755"/>
    <lineage>
        <taxon>unclassified sequences</taxon>
        <taxon>metagenomes</taxon>
        <taxon>ecological metagenomes</taxon>
    </lineage>
</organism>
<dbReference type="InterPro" id="IPR014284">
    <property type="entry name" value="RNA_pol_sigma-70_dom"/>
</dbReference>
<evidence type="ECO:0000256" key="2">
    <source>
        <dbReference type="ARBA" id="ARBA00023015"/>
    </source>
</evidence>
<evidence type="ECO:0000259" key="6">
    <source>
        <dbReference type="Pfam" id="PF08281"/>
    </source>
</evidence>
<dbReference type="CDD" id="cd06171">
    <property type="entry name" value="Sigma70_r4"/>
    <property type="match status" value="1"/>
</dbReference>
<protein>
    <recommendedName>
        <fullName evidence="8">HTH luxR-type domain-containing protein</fullName>
    </recommendedName>
</protein>
<feature type="domain" description="RNA polymerase sigma-70 region 2" evidence="5">
    <location>
        <begin position="37"/>
        <end position="100"/>
    </location>
</feature>
<evidence type="ECO:0000256" key="4">
    <source>
        <dbReference type="ARBA" id="ARBA00023163"/>
    </source>
</evidence>
<dbReference type="InterPro" id="IPR039425">
    <property type="entry name" value="RNA_pol_sigma-70-like"/>
</dbReference>
<comment type="similarity">
    <text evidence="1">Belongs to the sigma-70 factor family. ECF subfamily.</text>
</comment>
<dbReference type="Pfam" id="PF04542">
    <property type="entry name" value="Sigma70_r2"/>
    <property type="match status" value="1"/>
</dbReference>
<dbReference type="PANTHER" id="PTHR43133:SF25">
    <property type="entry name" value="RNA POLYMERASE SIGMA FACTOR RFAY-RELATED"/>
    <property type="match status" value="1"/>
</dbReference>
<evidence type="ECO:0000259" key="5">
    <source>
        <dbReference type="Pfam" id="PF04542"/>
    </source>
</evidence>
<dbReference type="InterPro" id="IPR036388">
    <property type="entry name" value="WH-like_DNA-bd_sf"/>
</dbReference>
<dbReference type="Gene3D" id="1.10.10.10">
    <property type="entry name" value="Winged helix-like DNA-binding domain superfamily/Winged helix DNA-binding domain"/>
    <property type="match status" value="1"/>
</dbReference>
<evidence type="ECO:0000256" key="3">
    <source>
        <dbReference type="ARBA" id="ARBA00023082"/>
    </source>
</evidence>